<dbReference type="EMBL" id="CAJVPP010000963">
    <property type="protein sequence ID" value="CAG8524833.1"/>
    <property type="molecule type" value="Genomic_DNA"/>
</dbReference>
<dbReference type="Proteomes" id="UP000789375">
    <property type="component" value="Unassembled WGS sequence"/>
</dbReference>
<name>A0A9N9ACP0_FUNMO</name>
<accession>A0A9N9ACP0</accession>
<organism evidence="1 2">
    <name type="scientific">Funneliformis mosseae</name>
    <name type="common">Endomycorrhizal fungus</name>
    <name type="synonym">Glomus mosseae</name>
    <dbReference type="NCBI Taxonomy" id="27381"/>
    <lineage>
        <taxon>Eukaryota</taxon>
        <taxon>Fungi</taxon>
        <taxon>Fungi incertae sedis</taxon>
        <taxon>Mucoromycota</taxon>
        <taxon>Glomeromycotina</taxon>
        <taxon>Glomeromycetes</taxon>
        <taxon>Glomerales</taxon>
        <taxon>Glomeraceae</taxon>
        <taxon>Funneliformis</taxon>
    </lineage>
</organism>
<evidence type="ECO:0000313" key="1">
    <source>
        <dbReference type="EMBL" id="CAG8524833.1"/>
    </source>
</evidence>
<dbReference type="AlphaFoldDB" id="A0A9N9ACP0"/>
<evidence type="ECO:0000313" key="2">
    <source>
        <dbReference type="Proteomes" id="UP000789375"/>
    </source>
</evidence>
<protein>
    <submittedName>
        <fullName evidence="1">2216_t:CDS:1</fullName>
    </submittedName>
</protein>
<sequence>TLDETFDQITLAMANESDLFEDNEEFETNFTFEYDEIKDIEELNNDNLEIIDYIDLLASILNADNINSDK</sequence>
<comment type="caution">
    <text evidence="1">The sequence shown here is derived from an EMBL/GenBank/DDBJ whole genome shotgun (WGS) entry which is preliminary data.</text>
</comment>
<reference evidence="1" key="1">
    <citation type="submission" date="2021-06" db="EMBL/GenBank/DDBJ databases">
        <authorList>
            <person name="Kallberg Y."/>
            <person name="Tangrot J."/>
            <person name="Rosling A."/>
        </authorList>
    </citation>
    <scope>NUCLEOTIDE SEQUENCE</scope>
    <source>
        <strain evidence="1">87-6 pot B 2015</strain>
    </source>
</reference>
<gene>
    <name evidence="1" type="ORF">FMOSSE_LOCUS5214</name>
</gene>
<feature type="non-terminal residue" evidence="1">
    <location>
        <position position="1"/>
    </location>
</feature>
<keyword evidence="2" id="KW-1185">Reference proteome</keyword>
<proteinExistence type="predicted"/>